<sequence length="320" mass="35950">MFLVYGGDIKWELRVTCYTDARYLTDADDSKSYTGYVFFLNGGAVDFKSAKQSIIATSSTEAEYMTASEAVWIRKFIFGLSVVPTNEEPMKMYCDNTRANSIANEQGITKGAKHYHTKVHYLCEVIELGDIKFDKVHTNENVADAVLPSPYVVFRNQFIDQLADRMNDMMNSRRHGDRNGRRSEGEESENSFFEGDGSSSDEQPDRPTTLKGVFGGKEDNIEDVVVVANDLCSSMIQTTLSVNFSKILDSNPHELIWLIKGNLVEVSILIGQKYQEGYLKAKPMVDKFAFKTIKVRGRVIIKKGFDAGNTNLDATSTRDE</sequence>
<feature type="region of interest" description="Disordered" evidence="1">
    <location>
        <begin position="170"/>
        <end position="214"/>
    </location>
</feature>
<reference evidence="2" key="1">
    <citation type="journal article" date="2022" name="Int. J. Mol. Sci.">
        <title>Draft Genome of Tanacetum Coccineum: Genomic Comparison of Closely Related Tanacetum-Family Plants.</title>
        <authorList>
            <person name="Yamashiro T."/>
            <person name="Shiraishi A."/>
            <person name="Nakayama K."/>
            <person name="Satake H."/>
        </authorList>
    </citation>
    <scope>NUCLEOTIDE SEQUENCE</scope>
</reference>
<reference evidence="2" key="2">
    <citation type="submission" date="2022-01" db="EMBL/GenBank/DDBJ databases">
        <authorList>
            <person name="Yamashiro T."/>
            <person name="Shiraishi A."/>
            <person name="Satake H."/>
            <person name="Nakayama K."/>
        </authorList>
    </citation>
    <scope>NUCLEOTIDE SEQUENCE</scope>
</reference>
<name>A0ABQ5ADF3_9ASTR</name>
<protein>
    <submittedName>
        <fullName evidence="2">Uncharacterized protein</fullName>
    </submittedName>
</protein>
<proteinExistence type="predicted"/>
<evidence type="ECO:0000313" key="2">
    <source>
        <dbReference type="EMBL" id="GJS99160.1"/>
    </source>
</evidence>
<comment type="caution">
    <text evidence="2">The sequence shown here is derived from an EMBL/GenBank/DDBJ whole genome shotgun (WGS) entry which is preliminary data.</text>
</comment>
<evidence type="ECO:0000313" key="3">
    <source>
        <dbReference type="Proteomes" id="UP001151760"/>
    </source>
</evidence>
<dbReference type="PANTHER" id="PTHR11439">
    <property type="entry name" value="GAG-POL-RELATED RETROTRANSPOSON"/>
    <property type="match status" value="1"/>
</dbReference>
<gene>
    <name evidence="2" type="ORF">Tco_0820330</name>
</gene>
<accession>A0ABQ5ADF3</accession>
<feature type="compositionally biased region" description="Low complexity" evidence="1">
    <location>
        <begin position="190"/>
        <end position="201"/>
    </location>
</feature>
<dbReference type="Proteomes" id="UP001151760">
    <property type="component" value="Unassembled WGS sequence"/>
</dbReference>
<evidence type="ECO:0000256" key="1">
    <source>
        <dbReference type="SAM" id="MobiDB-lite"/>
    </source>
</evidence>
<organism evidence="2 3">
    <name type="scientific">Tanacetum coccineum</name>
    <dbReference type="NCBI Taxonomy" id="301880"/>
    <lineage>
        <taxon>Eukaryota</taxon>
        <taxon>Viridiplantae</taxon>
        <taxon>Streptophyta</taxon>
        <taxon>Embryophyta</taxon>
        <taxon>Tracheophyta</taxon>
        <taxon>Spermatophyta</taxon>
        <taxon>Magnoliopsida</taxon>
        <taxon>eudicotyledons</taxon>
        <taxon>Gunneridae</taxon>
        <taxon>Pentapetalae</taxon>
        <taxon>asterids</taxon>
        <taxon>campanulids</taxon>
        <taxon>Asterales</taxon>
        <taxon>Asteraceae</taxon>
        <taxon>Asteroideae</taxon>
        <taxon>Anthemideae</taxon>
        <taxon>Anthemidinae</taxon>
        <taxon>Tanacetum</taxon>
    </lineage>
</organism>
<keyword evidence="3" id="KW-1185">Reference proteome</keyword>
<dbReference type="CDD" id="cd09272">
    <property type="entry name" value="RNase_HI_RT_Ty1"/>
    <property type="match status" value="1"/>
</dbReference>
<dbReference type="EMBL" id="BQNB010012098">
    <property type="protein sequence ID" value="GJS99160.1"/>
    <property type="molecule type" value="Genomic_DNA"/>
</dbReference>
<dbReference type="PANTHER" id="PTHR11439:SF496">
    <property type="entry name" value="RNA-DIRECTED DNA POLYMERASE"/>
    <property type="match status" value="1"/>
</dbReference>